<evidence type="ECO:0000313" key="10">
    <source>
        <dbReference type="Proteomes" id="UP000192569"/>
    </source>
</evidence>
<dbReference type="Proteomes" id="UP000192569">
    <property type="component" value="Chromosome I"/>
</dbReference>
<sequence length="378" mass="40474">MALNHTPARIGSNKWEIDTPAVVVDLTKLERNIQDMATFAAQVGVSLRPHVKAHKMLSIARRQLKAGACGLAVAKLSEAEVMLESGCQDILVANQVVTPEKIQKLLHLSEKVKLACAIDNADNAAFLSQVAHSRGKKIPVLIEVDTGLQRCGVLPGQPVIDLAKTVASLPGLELEGLMTHAGHAYAARNLEEVARIGQEEGEILSEAAERLRRWGLPCQVVSVGSTPTARYAGKVPGVTEIRPGNYVFYDAVQVALGVAEEEQCALTVIATVISRPARDRAVIDAGSKVLALDRGAHGTAAVQGFGLIKGRAGYVLERLSEEHGIISLPPNANLRLGEKLEIIPNHACPVVNLCDTVVVVRENKVVDLWSVEARGKSR</sequence>
<dbReference type="STRING" id="698762.SAMN00808754_0108"/>
<evidence type="ECO:0000256" key="5">
    <source>
        <dbReference type="ARBA" id="ARBA00022833"/>
    </source>
</evidence>
<evidence type="ECO:0000256" key="2">
    <source>
        <dbReference type="ARBA" id="ARBA00001947"/>
    </source>
</evidence>
<name>A0A1W1V6V0_9FIRM</name>
<keyword evidence="10" id="KW-1185">Reference proteome</keyword>
<comment type="cofactor">
    <cofactor evidence="1">
        <name>pyridoxal 5'-phosphate</name>
        <dbReference type="ChEBI" id="CHEBI:597326"/>
    </cofactor>
</comment>
<dbReference type="FunFam" id="3.20.20.10:FF:000016">
    <property type="entry name" value="D-serine dehydratase"/>
    <property type="match status" value="1"/>
</dbReference>
<dbReference type="Pfam" id="PF14031">
    <property type="entry name" value="D-ser_dehydrat"/>
    <property type="match status" value="1"/>
</dbReference>
<dbReference type="RefSeq" id="WP_084663020.1">
    <property type="nucleotide sequence ID" value="NZ_LT838272.1"/>
</dbReference>
<dbReference type="GO" id="GO:0008721">
    <property type="term" value="F:D-serine ammonia-lyase activity"/>
    <property type="evidence" value="ECO:0007669"/>
    <property type="project" value="TreeGrafter"/>
</dbReference>
<dbReference type="InterPro" id="IPR029066">
    <property type="entry name" value="PLP-binding_barrel"/>
</dbReference>
<comment type="cofactor">
    <cofactor evidence="2">
        <name>Zn(2+)</name>
        <dbReference type="ChEBI" id="CHEBI:29105"/>
    </cofactor>
</comment>
<protein>
    <submittedName>
        <fullName evidence="9">D-serine deaminase, pyridoxal phosphate-dependent</fullName>
    </submittedName>
</protein>
<dbReference type="PANTHER" id="PTHR28004:SF2">
    <property type="entry name" value="D-SERINE DEHYDRATASE"/>
    <property type="match status" value="1"/>
</dbReference>
<comment type="similarity">
    <text evidence="3">Belongs to the DSD1 family.</text>
</comment>
<evidence type="ECO:0000256" key="7">
    <source>
        <dbReference type="ARBA" id="ARBA00023239"/>
    </source>
</evidence>
<keyword evidence="7" id="KW-0456">Lyase</keyword>
<evidence type="ECO:0000256" key="3">
    <source>
        <dbReference type="ARBA" id="ARBA00005323"/>
    </source>
</evidence>
<evidence type="ECO:0000256" key="1">
    <source>
        <dbReference type="ARBA" id="ARBA00001933"/>
    </source>
</evidence>
<evidence type="ECO:0000259" key="8">
    <source>
        <dbReference type="SMART" id="SM01119"/>
    </source>
</evidence>
<dbReference type="InterPro" id="IPR026956">
    <property type="entry name" value="D-ser_dehydrat-like_dom"/>
</dbReference>
<keyword evidence="6" id="KW-0663">Pyridoxal phosphate</keyword>
<dbReference type="GO" id="GO:0046872">
    <property type="term" value="F:metal ion binding"/>
    <property type="evidence" value="ECO:0007669"/>
    <property type="project" value="UniProtKB-KW"/>
</dbReference>
<dbReference type="Gene3D" id="3.20.20.10">
    <property type="entry name" value="Alanine racemase"/>
    <property type="match status" value="1"/>
</dbReference>
<evidence type="ECO:0000256" key="6">
    <source>
        <dbReference type="ARBA" id="ARBA00022898"/>
    </source>
</evidence>
<evidence type="ECO:0000313" key="9">
    <source>
        <dbReference type="EMBL" id="SMB89072.1"/>
    </source>
</evidence>
<dbReference type="SMART" id="SM01119">
    <property type="entry name" value="D-ser_dehydrat"/>
    <property type="match status" value="1"/>
</dbReference>
<dbReference type="GO" id="GO:0036088">
    <property type="term" value="P:D-serine catabolic process"/>
    <property type="evidence" value="ECO:0007669"/>
    <property type="project" value="TreeGrafter"/>
</dbReference>
<keyword evidence="5" id="KW-0862">Zinc</keyword>
<gene>
    <name evidence="9" type="ORF">SAMN00808754_0108</name>
</gene>
<dbReference type="InterPro" id="IPR001608">
    <property type="entry name" value="Ala_racemase_N"/>
</dbReference>
<evidence type="ECO:0000256" key="4">
    <source>
        <dbReference type="ARBA" id="ARBA00022723"/>
    </source>
</evidence>
<dbReference type="AlphaFoldDB" id="A0A1W1V6V0"/>
<dbReference type="InterPro" id="IPR051466">
    <property type="entry name" value="D-amino_acid_metab_enzyme"/>
</dbReference>
<dbReference type="SUPFAM" id="SSF51419">
    <property type="entry name" value="PLP-binding barrel"/>
    <property type="match status" value="1"/>
</dbReference>
<proteinExistence type="inferred from homology"/>
<keyword evidence="4" id="KW-0479">Metal-binding</keyword>
<dbReference type="OrthoDB" id="9788869at2"/>
<dbReference type="Pfam" id="PF01168">
    <property type="entry name" value="Ala_racemase_N"/>
    <property type="match status" value="1"/>
</dbReference>
<dbReference type="InterPro" id="IPR042208">
    <property type="entry name" value="D-ser_dehydrat-like_sf"/>
</dbReference>
<dbReference type="Gene3D" id="2.40.37.20">
    <property type="entry name" value="D-serine dehydratase-like domain"/>
    <property type="match status" value="1"/>
</dbReference>
<dbReference type="PANTHER" id="PTHR28004">
    <property type="entry name" value="ZGC:162816-RELATED"/>
    <property type="match status" value="1"/>
</dbReference>
<accession>A0A1W1V6V0</accession>
<feature type="domain" description="D-serine dehydratase-like" evidence="8">
    <location>
        <begin position="265"/>
        <end position="361"/>
    </location>
</feature>
<dbReference type="EMBL" id="LT838272">
    <property type="protein sequence ID" value="SMB89072.1"/>
    <property type="molecule type" value="Genomic_DNA"/>
</dbReference>
<reference evidence="9 10" key="1">
    <citation type="submission" date="2017-04" db="EMBL/GenBank/DDBJ databases">
        <authorList>
            <person name="Afonso C.L."/>
            <person name="Miller P.J."/>
            <person name="Scott M.A."/>
            <person name="Spackman E."/>
            <person name="Goraichik I."/>
            <person name="Dimitrov K.M."/>
            <person name="Suarez D.L."/>
            <person name="Swayne D.E."/>
        </authorList>
    </citation>
    <scope>NUCLEOTIDE SEQUENCE [LARGE SCALE GENOMIC DNA]</scope>
    <source>
        <strain evidence="9 10">ToBE</strain>
    </source>
</reference>
<organism evidence="9 10">
    <name type="scientific">Thermanaeromonas toyohensis ToBE</name>
    <dbReference type="NCBI Taxonomy" id="698762"/>
    <lineage>
        <taxon>Bacteria</taxon>
        <taxon>Bacillati</taxon>
        <taxon>Bacillota</taxon>
        <taxon>Clostridia</taxon>
        <taxon>Neomoorellales</taxon>
        <taxon>Neomoorellaceae</taxon>
        <taxon>Thermanaeromonas</taxon>
    </lineage>
</organism>